<accession>A0A6F9F5M0</accession>
<keyword evidence="1" id="KW-0472">Membrane</keyword>
<sequence length="186" mass="21749">MVKNKLFICPLARLLQYGCWWCVWRDYCGRDHCVTSFCHILQEDTPWRRDRNDIAAQYTPAHHSPMHNRERQRRTRTLWRTTVMILLCLDRATTLIMDLYPQRQITRNIIHIIWYYIIQYNIITLLYSMIICDHALEIQNRPHSRRVGGACSVAWRSCAHDSGACPQPAQFPPVAGACPVACTLPP</sequence>
<evidence type="ECO:0000313" key="2">
    <source>
        <dbReference type="EMBL" id="DAC81185.1"/>
    </source>
</evidence>
<keyword evidence="1" id="KW-1133">Transmembrane helix</keyword>
<reference evidence="2" key="1">
    <citation type="journal article" date="2020" name="J. ISSAAS">
        <title>Identification of Adomavirus Virion Proteins.</title>
        <authorList>
            <person name="Welch N.L."/>
            <person name="Tisza M.J."/>
            <person name="Starrett G.J."/>
            <person name="Belford A.K."/>
            <person name="Pastrana D.V."/>
            <person name="Pang Y.-Y.S."/>
            <person name="Schiller J.T."/>
            <person name="An P."/>
            <person name="Cantolupo P.G."/>
            <person name="Pipas J.M."/>
            <person name="Koda S."/>
            <person name="Subramaniam K."/>
            <person name="Waltzek T.B."/>
            <person name="Bian C."/>
            <person name="Shi Q."/>
            <person name="Ruan Z."/>
            <person name="Ng T.F.F."/>
            <person name="Buck C.B."/>
        </authorList>
    </citation>
    <scope>NUCLEOTIDE SEQUENCE</scope>
    <source>
        <strain evidence="2">3866</strain>
    </source>
</reference>
<keyword evidence="1" id="KW-0812">Transmembrane</keyword>
<proteinExistence type="predicted"/>
<protein>
    <submittedName>
        <fullName evidence="2">Small T antigen</fullName>
    </submittedName>
</protein>
<organism evidence="2">
    <name type="scientific">Grenadier adomavirus</name>
    <dbReference type="NCBI Taxonomy" id="2609868"/>
    <lineage>
        <taxon>Viruses</taxon>
        <taxon>Adomaviruses</taxon>
    </lineage>
</organism>
<evidence type="ECO:0000256" key="1">
    <source>
        <dbReference type="SAM" id="Phobius"/>
    </source>
</evidence>
<name>A0A6F9F5M0_9VIRU</name>
<feature type="transmembrane region" description="Helical" evidence="1">
    <location>
        <begin position="112"/>
        <end position="136"/>
    </location>
</feature>
<feature type="transmembrane region" description="Helical" evidence="1">
    <location>
        <begin position="78"/>
        <end position="100"/>
    </location>
</feature>
<dbReference type="EMBL" id="BK011018">
    <property type="protein sequence ID" value="DAC81185.1"/>
    <property type="molecule type" value="Genomic_DNA"/>
</dbReference>